<protein>
    <submittedName>
        <fullName evidence="1">Uncharacterized protein</fullName>
    </submittedName>
</protein>
<proteinExistence type="predicted"/>
<dbReference type="AlphaFoldDB" id="A0A0A0LUN7"/>
<reference evidence="1 2" key="2">
    <citation type="journal article" date="2009" name="PLoS ONE">
        <title>An integrated genetic and cytogenetic map of the cucumber genome.</title>
        <authorList>
            <person name="Ren Y."/>
            <person name="Zhang Z."/>
            <person name="Liu J."/>
            <person name="Staub J.E."/>
            <person name="Han Y."/>
            <person name="Cheng Z."/>
            <person name="Li X."/>
            <person name="Lu J."/>
            <person name="Miao H."/>
            <person name="Kang H."/>
            <person name="Xie B."/>
            <person name="Gu X."/>
            <person name="Wang X."/>
            <person name="Du Y."/>
            <person name="Jin W."/>
            <person name="Huang S."/>
        </authorList>
    </citation>
    <scope>NUCLEOTIDE SEQUENCE [LARGE SCALE GENOMIC DNA]</scope>
    <source>
        <strain evidence="2">cv. 9930</strain>
    </source>
</reference>
<evidence type="ECO:0000313" key="1">
    <source>
        <dbReference type="EMBL" id="KGN64487.1"/>
    </source>
</evidence>
<keyword evidence="2" id="KW-1185">Reference proteome</keyword>
<accession>A0A0A0LUN7</accession>
<name>A0A0A0LUN7_CUCSA</name>
<evidence type="ECO:0000313" key="2">
    <source>
        <dbReference type="Proteomes" id="UP000029981"/>
    </source>
</evidence>
<dbReference type="EMBL" id="CM002922">
    <property type="protein sequence ID" value="KGN64487.1"/>
    <property type="molecule type" value="Genomic_DNA"/>
</dbReference>
<dbReference type="Proteomes" id="UP000029981">
    <property type="component" value="Chromosome 1"/>
</dbReference>
<organism evidence="1 2">
    <name type="scientific">Cucumis sativus</name>
    <name type="common">Cucumber</name>
    <dbReference type="NCBI Taxonomy" id="3659"/>
    <lineage>
        <taxon>Eukaryota</taxon>
        <taxon>Viridiplantae</taxon>
        <taxon>Streptophyta</taxon>
        <taxon>Embryophyta</taxon>
        <taxon>Tracheophyta</taxon>
        <taxon>Spermatophyta</taxon>
        <taxon>Magnoliopsida</taxon>
        <taxon>eudicotyledons</taxon>
        <taxon>Gunneridae</taxon>
        <taxon>Pentapetalae</taxon>
        <taxon>rosids</taxon>
        <taxon>fabids</taxon>
        <taxon>Cucurbitales</taxon>
        <taxon>Cucurbitaceae</taxon>
        <taxon>Benincaseae</taxon>
        <taxon>Cucumis</taxon>
    </lineage>
</organism>
<dbReference type="Gramene" id="KGN64487">
    <property type="protein sequence ID" value="KGN64487"/>
    <property type="gene ID" value="Csa_1G059185"/>
</dbReference>
<reference evidence="1 2" key="4">
    <citation type="journal article" date="2011" name="BMC Genomics">
        <title>RNA-Seq improves annotation of protein-coding genes in the cucumber genome.</title>
        <authorList>
            <person name="Li Z."/>
            <person name="Zhang Z."/>
            <person name="Yan P."/>
            <person name="Huang S."/>
            <person name="Fei Z."/>
            <person name="Lin K."/>
        </authorList>
    </citation>
    <scope>NUCLEOTIDE SEQUENCE [LARGE SCALE GENOMIC DNA]</scope>
    <source>
        <strain evidence="2">cv. 9930</strain>
    </source>
</reference>
<reference evidence="1 2" key="3">
    <citation type="journal article" date="2010" name="BMC Genomics">
        <title>Transcriptome sequencing and comparative analysis of cucumber flowers with different sex types.</title>
        <authorList>
            <person name="Guo S."/>
            <person name="Zheng Y."/>
            <person name="Joung J.G."/>
            <person name="Liu S."/>
            <person name="Zhang Z."/>
            <person name="Crasta O.R."/>
            <person name="Sobral B.W."/>
            <person name="Xu Y."/>
            <person name="Huang S."/>
            <person name="Fei Z."/>
        </authorList>
    </citation>
    <scope>NUCLEOTIDE SEQUENCE [LARGE SCALE GENOMIC DNA]</scope>
    <source>
        <strain evidence="2">cv. 9930</strain>
    </source>
</reference>
<sequence length="95" mass="11006">MVVPSHYLHAPADLFEKSKRDWAKTEEGKVHKKVQPNEAEERRIITCTQESQPELSQMKLRKCHIQNTTTENAMEANNMIKIDEVYIELGIDTPI</sequence>
<reference evidence="1 2" key="1">
    <citation type="journal article" date="2009" name="Nat. Genet.">
        <title>The genome of the cucumber, Cucumis sativus L.</title>
        <authorList>
            <person name="Huang S."/>
            <person name="Li R."/>
            <person name="Zhang Z."/>
            <person name="Li L."/>
            <person name="Gu X."/>
            <person name="Fan W."/>
            <person name="Lucas W.J."/>
            <person name="Wang X."/>
            <person name="Xie B."/>
            <person name="Ni P."/>
            <person name="Ren Y."/>
            <person name="Zhu H."/>
            <person name="Li J."/>
            <person name="Lin K."/>
            <person name="Jin W."/>
            <person name="Fei Z."/>
            <person name="Li G."/>
            <person name="Staub J."/>
            <person name="Kilian A."/>
            <person name="van der Vossen E.A."/>
            <person name="Wu Y."/>
            <person name="Guo J."/>
            <person name="He J."/>
            <person name="Jia Z."/>
            <person name="Ren Y."/>
            <person name="Tian G."/>
            <person name="Lu Y."/>
            <person name="Ruan J."/>
            <person name="Qian W."/>
            <person name="Wang M."/>
            <person name="Huang Q."/>
            <person name="Li B."/>
            <person name="Xuan Z."/>
            <person name="Cao J."/>
            <person name="Asan"/>
            <person name="Wu Z."/>
            <person name="Zhang J."/>
            <person name="Cai Q."/>
            <person name="Bai Y."/>
            <person name="Zhao B."/>
            <person name="Han Y."/>
            <person name="Li Y."/>
            <person name="Li X."/>
            <person name="Wang S."/>
            <person name="Shi Q."/>
            <person name="Liu S."/>
            <person name="Cho W.K."/>
            <person name="Kim J.Y."/>
            <person name="Xu Y."/>
            <person name="Heller-Uszynska K."/>
            <person name="Miao H."/>
            <person name="Cheng Z."/>
            <person name="Zhang S."/>
            <person name="Wu J."/>
            <person name="Yang Y."/>
            <person name="Kang H."/>
            <person name="Li M."/>
            <person name="Liang H."/>
            <person name="Ren X."/>
            <person name="Shi Z."/>
            <person name="Wen M."/>
            <person name="Jian M."/>
            <person name="Yang H."/>
            <person name="Zhang G."/>
            <person name="Yang Z."/>
            <person name="Chen R."/>
            <person name="Liu S."/>
            <person name="Li J."/>
            <person name="Ma L."/>
            <person name="Liu H."/>
            <person name="Zhou Y."/>
            <person name="Zhao J."/>
            <person name="Fang X."/>
            <person name="Li G."/>
            <person name="Fang L."/>
            <person name="Li Y."/>
            <person name="Liu D."/>
            <person name="Zheng H."/>
            <person name="Zhang Y."/>
            <person name="Qin N."/>
            <person name="Li Z."/>
            <person name="Yang G."/>
            <person name="Yang S."/>
            <person name="Bolund L."/>
            <person name="Kristiansen K."/>
            <person name="Zheng H."/>
            <person name="Li S."/>
            <person name="Zhang X."/>
            <person name="Yang H."/>
            <person name="Wang J."/>
            <person name="Sun R."/>
            <person name="Zhang B."/>
            <person name="Jiang S."/>
            <person name="Wang J."/>
            <person name="Du Y."/>
            <person name="Li S."/>
        </authorList>
    </citation>
    <scope>NUCLEOTIDE SEQUENCE [LARGE SCALE GENOMIC DNA]</scope>
    <source>
        <strain evidence="2">cv. 9930</strain>
    </source>
</reference>
<gene>
    <name evidence="1" type="ORF">Csa_1G059185</name>
</gene>